<feature type="region of interest" description="Disordered" evidence="1">
    <location>
        <begin position="53"/>
        <end position="120"/>
    </location>
</feature>
<proteinExistence type="predicted"/>
<gene>
    <name evidence="2" type="ORF">EVAR_62064_1</name>
</gene>
<evidence type="ECO:0000313" key="3">
    <source>
        <dbReference type="Proteomes" id="UP000299102"/>
    </source>
</evidence>
<protein>
    <submittedName>
        <fullName evidence="2">Uncharacterized protein</fullName>
    </submittedName>
</protein>
<dbReference type="EMBL" id="BGZK01001403">
    <property type="protein sequence ID" value="GBP79163.1"/>
    <property type="molecule type" value="Genomic_DNA"/>
</dbReference>
<evidence type="ECO:0000313" key="2">
    <source>
        <dbReference type="EMBL" id="GBP79163.1"/>
    </source>
</evidence>
<feature type="compositionally biased region" description="Basic residues" evidence="1">
    <location>
        <begin position="63"/>
        <end position="78"/>
    </location>
</feature>
<accession>A0A4C1YW12</accession>
<sequence length="147" mass="16502">MSTNIVEQENTGDSSLRTAALCVPERSLKEEFKVRREHYIRAFHNSTETLKTCRASGAAPRSFVRRGRGERKSRRHKEGSRGASRLNVRAGIVRRRPGDGGAPAGRPRPSAAPRVNKRALPRHALPRDAHYGMWAARLLYVSYENAE</sequence>
<organism evidence="2 3">
    <name type="scientific">Eumeta variegata</name>
    <name type="common">Bagworm moth</name>
    <name type="synonym">Eumeta japonica</name>
    <dbReference type="NCBI Taxonomy" id="151549"/>
    <lineage>
        <taxon>Eukaryota</taxon>
        <taxon>Metazoa</taxon>
        <taxon>Ecdysozoa</taxon>
        <taxon>Arthropoda</taxon>
        <taxon>Hexapoda</taxon>
        <taxon>Insecta</taxon>
        <taxon>Pterygota</taxon>
        <taxon>Neoptera</taxon>
        <taxon>Endopterygota</taxon>
        <taxon>Lepidoptera</taxon>
        <taxon>Glossata</taxon>
        <taxon>Ditrysia</taxon>
        <taxon>Tineoidea</taxon>
        <taxon>Psychidae</taxon>
        <taxon>Oiketicinae</taxon>
        <taxon>Eumeta</taxon>
    </lineage>
</organism>
<comment type="caution">
    <text evidence="2">The sequence shown here is derived from an EMBL/GenBank/DDBJ whole genome shotgun (WGS) entry which is preliminary data.</text>
</comment>
<keyword evidence="3" id="KW-1185">Reference proteome</keyword>
<dbReference type="AlphaFoldDB" id="A0A4C1YW12"/>
<dbReference type="Proteomes" id="UP000299102">
    <property type="component" value="Unassembled WGS sequence"/>
</dbReference>
<evidence type="ECO:0000256" key="1">
    <source>
        <dbReference type="SAM" id="MobiDB-lite"/>
    </source>
</evidence>
<reference evidence="2 3" key="1">
    <citation type="journal article" date="2019" name="Commun. Biol.">
        <title>The bagworm genome reveals a unique fibroin gene that provides high tensile strength.</title>
        <authorList>
            <person name="Kono N."/>
            <person name="Nakamura H."/>
            <person name="Ohtoshi R."/>
            <person name="Tomita M."/>
            <person name="Numata K."/>
            <person name="Arakawa K."/>
        </authorList>
    </citation>
    <scope>NUCLEOTIDE SEQUENCE [LARGE SCALE GENOMIC DNA]</scope>
</reference>
<name>A0A4C1YW12_EUMVA</name>
<feature type="compositionally biased region" description="Low complexity" evidence="1">
    <location>
        <begin position="104"/>
        <end position="114"/>
    </location>
</feature>